<reference evidence="1 2" key="1">
    <citation type="submission" date="2020-02" db="EMBL/GenBank/DDBJ databases">
        <title>Comparative genomics of sulfur disproportionating microorganisms.</title>
        <authorList>
            <person name="Ward L.M."/>
            <person name="Bertran E."/>
            <person name="Johnston D.T."/>
        </authorList>
    </citation>
    <scope>NUCLEOTIDE SEQUENCE [LARGE SCALE GENOMIC DNA]</scope>
    <source>
        <strain evidence="1 2">DSM 100025</strain>
    </source>
</reference>
<evidence type="ECO:0000313" key="2">
    <source>
        <dbReference type="Proteomes" id="UP000469346"/>
    </source>
</evidence>
<organism evidence="1 2">
    <name type="scientific">Dissulfurirhabdus thermomarina</name>
    <dbReference type="NCBI Taxonomy" id="1765737"/>
    <lineage>
        <taxon>Bacteria</taxon>
        <taxon>Deltaproteobacteria</taxon>
        <taxon>Dissulfurirhabdaceae</taxon>
        <taxon>Dissulfurirhabdus</taxon>
    </lineage>
</organism>
<dbReference type="AlphaFoldDB" id="A0A6N9TN33"/>
<sequence length="441" mass="48846">PPPARGLLRDLLGPGLEGPGGRRYGLADLPRTLKLALAQTSDDPELLAALAALACELEPGGGIGFRPGPSGEPRPLVHDHDLFEVVLNNPALPDAIKRAMALNPGVQGRNPVVGEYLDPGVTHVWEYLRANSYIPWGHYASNMAQDAVRYRLGDLSPRDMAGLRHLYYQRTFVQMAIELGLEVPGRGRRLSTDELEDLRRRVLDEVHRRREGGSPLPFTATMWGWNFGFDFSPSGYRLNATHQQIHQQFALVRPTVQAAGGGGETPSYAVGDQVAAFARRYRRAAGRDFFDAYIAAIRGNTRLDGRRGGPADLVIHEADGVLLHVPKAQRSQGEIQVLAAEPVGNVLEAGTRFRAALDRALWLAMRVLDRLGARMITVYEVSKRFDEAGTDQRLFYCFLPRHPQSPGAFSEWQQRWVTGHYPEDYAEACRRHAAGLLADLR</sequence>
<feature type="non-terminal residue" evidence="1">
    <location>
        <position position="1"/>
    </location>
</feature>
<gene>
    <name evidence="1" type="ORF">G3N55_07350</name>
</gene>
<keyword evidence="2" id="KW-1185">Reference proteome</keyword>
<dbReference type="RefSeq" id="WP_163298791.1">
    <property type="nucleotide sequence ID" value="NZ_JAAGRR010000073.1"/>
</dbReference>
<protein>
    <submittedName>
        <fullName evidence="1">Uncharacterized protein</fullName>
    </submittedName>
</protein>
<dbReference type="InterPro" id="IPR036265">
    <property type="entry name" value="HIT-like_sf"/>
</dbReference>
<dbReference type="SUPFAM" id="SSF54197">
    <property type="entry name" value="HIT-like"/>
    <property type="match status" value="1"/>
</dbReference>
<comment type="caution">
    <text evidence="1">The sequence shown here is derived from an EMBL/GenBank/DDBJ whole genome shotgun (WGS) entry which is preliminary data.</text>
</comment>
<evidence type="ECO:0000313" key="1">
    <source>
        <dbReference type="EMBL" id="NDY42655.1"/>
    </source>
</evidence>
<accession>A0A6N9TN33</accession>
<name>A0A6N9TN33_DISTH</name>
<proteinExistence type="predicted"/>
<dbReference type="EMBL" id="JAAGRR010000073">
    <property type="protein sequence ID" value="NDY42655.1"/>
    <property type="molecule type" value="Genomic_DNA"/>
</dbReference>
<dbReference type="Proteomes" id="UP000469346">
    <property type="component" value="Unassembled WGS sequence"/>
</dbReference>